<comment type="similarity">
    <text evidence="3">Belongs to the aldehyde dehydrogenase family.</text>
</comment>
<dbReference type="GO" id="GO:0004777">
    <property type="term" value="F:succinate-semialdehyde dehydrogenase (NAD+) activity"/>
    <property type="evidence" value="ECO:0007669"/>
    <property type="project" value="TreeGrafter"/>
</dbReference>
<dbReference type="InterPro" id="IPR016162">
    <property type="entry name" value="Ald_DH_N"/>
</dbReference>
<reference evidence="6" key="1">
    <citation type="submission" date="2018-05" db="EMBL/GenBank/DDBJ databases">
        <title>Draft genome sequence of Stemphylium lycopersici strain CIDEFI 213.</title>
        <authorList>
            <person name="Medina R."/>
            <person name="Franco M.E.E."/>
            <person name="Lucentini C.G."/>
            <person name="Saparrat M.C.N."/>
            <person name="Balatti P.A."/>
        </authorList>
    </citation>
    <scope>NUCLEOTIDE SEQUENCE [LARGE SCALE GENOMIC DNA]</scope>
    <source>
        <strain evidence="6">CIDEFI 213</strain>
    </source>
</reference>
<dbReference type="OrthoDB" id="310895at2759"/>
<dbReference type="Gene3D" id="3.40.309.10">
    <property type="entry name" value="Aldehyde Dehydrogenase, Chain A, domain 2"/>
    <property type="match status" value="1"/>
</dbReference>
<dbReference type="InterPro" id="IPR015590">
    <property type="entry name" value="Aldehyde_DH_dom"/>
</dbReference>
<dbReference type="InterPro" id="IPR016163">
    <property type="entry name" value="Ald_DH_C"/>
</dbReference>
<protein>
    <submittedName>
        <fullName evidence="5">Aldehyde dehydrogenase</fullName>
    </submittedName>
</protein>
<dbReference type="InterPro" id="IPR029510">
    <property type="entry name" value="Ald_DH_CS_GLU"/>
</dbReference>
<organism evidence="5 6">
    <name type="scientific">Stemphylium lycopersici</name>
    <name type="common">Tomato gray leaf spot disease fungus</name>
    <name type="synonym">Thyrospora lycopersici</name>
    <dbReference type="NCBI Taxonomy" id="183478"/>
    <lineage>
        <taxon>Eukaryota</taxon>
        <taxon>Fungi</taxon>
        <taxon>Dikarya</taxon>
        <taxon>Ascomycota</taxon>
        <taxon>Pezizomycotina</taxon>
        <taxon>Dothideomycetes</taxon>
        <taxon>Pleosporomycetidae</taxon>
        <taxon>Pleosporales</taxon>
        <taxon>Pleosporineae</taxon>
        <taxon>Pleosporaceae</taxon>
        <taxon>Stemphylium</taxon>
    </lineage>
</organism>
<dbReference type="InterPro" id="IPR050740">
    <property type="entry name" value="Aldehyde_DH_Superfamily"/>
</dbReference>
<dbReference type="EMBL" id="QGDH01000228">
    <property type="protein sequence ID" value="RAR02181.1"/>
    <property type="molecule type" value="Genomic_DNA"/>
</dbReference>
<evidence type="ECO:0000256" key="2">
    <source>
        <dbReference type="PROSITE-ProRule" id="PRU10007"/>
    </source>
</evidence>
<dbReference type="PANTHER" id="PTHR43353:SF6">
    <property type="entry name" value="CYTOPLASMIC ALDEHYDE DEHYDROGENASE (EUROFUNG)"/>
    <property type="match status" value="1"/>
</dbReference>
<evidence type="ECO:0000256" key="3">
    <source>
        <dbReference type="RuleBase" id="RU003345"/>
    </source>
</evidence>
<dbReference type="AlphaFoldDB" id="A0A364MSK7"/>
<name>A0A364MSK7_STELY</name>
<feature type="active site" evidence="2">
    <location>
        <position position="261"/>
    </location>
</feature>
<dbReference type="InterPro" id="IPR016161">
    <property type="entry name" value="Ald_DH/histidinol_DH"/>
</dbReference>
<comment type="caution">
    <text evidence="5">The sequence shown here is derived from an EMBL/GenBank/DDBJ whole genome shotgun (WGS) entry which is preliminary data.</text>
</comment>
<gene>
    <name evidence="5" type="ORF">DDE83_008670</name>
</gene>
<evidence type="ECO:0000313" key="5">
    <source>
        <dbReference type="EMBL" id="RAR02181.1"/>
    </source>
</evidence>
<dbReference type="SUPFAM" id="SSF53720">
    <property type="entry name" value="ALDH-like"/>
    <property type="match status" value="1"/>
</dbReference>
<evidence type="ECO:0000313" key="6">
    <source>
        <dbReference type="Proteomes" id="UP000249619"/>
    </source>
</evidence>
<dbReference type="Gene3D" id="3.40.605.10">
    <property type="entry name" value="Aldehyde Dehydrogenase, Chain A, domain 1"/>
    <property type="match status" value="1"/>
</dbReference>
<sequence>MTFTVVPLIIHGVDFAPSDASSESPDLIFRPNPDNKANRNVYAVGATEALCTQAVESCAVAFTTWSNSKPFERRRLFNRLAQLMRDESERIQTLIQQEISCSALWAEMNVLDSIAIAEDIAATVTSGVLAGIAPIVGAPDAQAIIFKEPYGVILAIAPWNAPLILGLRAVAAALAAGNTAVLKGSEMCPRTHHLIAKLFQQAGFPPGVLNFIQHSPENASTCFEAMISHKAVRKCNFTGSTAVGRHIAQRAAFYLKPVTMELGGKNFAIVLEDANLANAAHHVLAGAMLNSGQICMSTDIVLVARSVERRFRELLYQQLPKGEQQVTTLINAKSASRIDTLVANARNGGAATKTVESTFDASPTIIDGITSTMDFWSQESFGPLLGLRVFDDEKEAVSLANESPYGLSGAIFSSDHMRALKLAKMLQTGAVHVNSSTVHDEVSLPHGGRKDSGWGKFGSTFGFDEFLQTKTVILHP</sequence>
<evidence type="ECO:0000259" key="4">
    <source>
        <dbReference type="Pfam" id="PF00171"/>
    </source>
</evidence>
<keyword evidence="1 3" id="KW-0560">Oxidoreductase</keyword>
<feature type="domain" description="Aldehyde dehydrogenase" evidence="4">
    <location>
        <begin position="45"/>
        <end position="472"/>
    </location>
</feature>
<evidence type="ECO:0000256" key="1">
    <source>
        <dbReference type="ARBA" id="ARBA00023002"/>
    </source>
</evidence>
<dbReference type="PROSITE" id="PS00687">
    <property type="entry name" value="ALDEHYDE_DEHYDR_GLU"/>
    <property type="match status" value="1"/>
</dbReference>
<dbReference type="GO" id="GO:0009450">
    <property type="term" value="P:gamma-aminobutyric acid catabolic process"/>
    <property type="evidence" value="ECO:0007669"/>
    <property type="project" value="TreeGrafter"/>
</dbReference>
<keyword evidence="6" id="KW-1185">Reference proteome</keyword>
<proteinExistence type="inferred from homology"/>
<dbReference type="Proteomes" id="UP000249619">
    <property type="component" value="Unassembled WGS sequence"/>
</dbReference>
<dbReference type="Pfam" id="PF00171">
    <property type="entry name" value="Aldedh"/>
    <property type="match status" value="1"/>
</dbReference>
<accession>A0A364MSK7</accession>
<dbReference type="STRING" id="183478.A0A364MSK7"/>
<dbReference type="PANTHER" id="PTHR43353">
    <property type="entry name" value="SUCCINATE-SEMIALDEHYDE DEHYDROGENASE, MITOCHONDRIAL"/>
    <property type="match status" value="1"/>
</dbReference>